<evidence type="ECO:0000259" key="3">
    <source>
        <dbReference type="SMART" id="SM01027"/>
    </source>
</evidence>
<dbReference type="EMBL" id="JACEZT010000011">
    <property type="protein sequence ID" value="MBA5638797.1"/>
    <property type="molecule type" value="Genomic_DNA"/>
</dbReference>
<evidence type="ECO:0000313" key="5">
    <source>
        <dbReference type="Proteomes" id="UP000534388"/>
    </source>
</evidence>
<dbReference type="Proteomes" id="UP000534388">
    <property type="component" value="Unassembled WGS sequence"/>
</dbReference>
<organism evidence="4 5">
    <name type="scientific">Rugamonas brunnea</name>
    <dbReference type="NCBI Taxonomy" id="2758569"/>
    <lineage>
        <taxon>Bacteria</taxon>
        <taxon>Pseudomonadati</taxon>
        <taxon>Pseudomonadota</taxon>
        <taxon>Betaproteobacteria</taxon>
        <taxon>Burkholderiales</taxon>
        <taxon>Oxalobacteraceae</taxon>
        <taxon>Telluria group</taxon>
        <taxon>Rugamonas</taxon>
    </lineage>
</organism>
<dbReference type="PANTHER" id="PTHR11203">
    <property type="entry name" value="CLEAVAGE AND POLYADENYLATION SPECIFICITY FACTOR FAMILY MEMBER"/>
    <property type="match status" value="1"/>
</dbReference>
<dbReference type="InterPro" id="IPR022712">
    <property type="entry name" value="Beta_Casp"/>
</dbReference>
<dbReference type="CDD" id="cd16295">
    <property type="entry name" value="TTHA0252-CPSF-like_MBL-fold"/>
    <property type="match status" value="1"/>
</dbReference>
<dbReference type="SUPFAM" id="SSF56281">
    <property type="entry name" value="Metallo-hydrolase/oxidoreductase"/>
    <property type="match status" value="1"/>
</dbReference>
<protein>
    <submittedName>
        <fullName evidence="4">MBL fold metallo-hydrolase</fullName>
    </submittedName>
</protein>
<feature type="domain" description="Metallo-beta-lactamase" evidence="2">
    <location>
        <begin position="13"/>
        <end position="225"/>
    </location>
</feature>
<reference evidence="4 5" key="1">
    <citation type="submission" date="2020-07" db="EMBL/GenBank/DDBJ databases">
        <title>Novel species isolated from subtropical streams in China.</title>
        <authorList>
            <person name="Lu H."/>
        </authorList>
    </citation>
    <scope>NUCLEOTIDE SEQUENCE [LARGE SCALE GENOMIC DNA]</scope>
    <source>
        <strain evidence="4 5">LX20W</strain>
    </source>
</reference>
<gene>
    <name evidence="4" type="ORF">H3H37_17195</name>
</gene>
<comment type="caution">
    <text evidence="4">The sequence shown here is derived from an EMBL/GenBank/DDBJ whole genome shotgun (WGS) entry which is preliminary data.</text>
</comment>
<evidence type="ECO:0000313" key="4">
    <source>
        <dbReference type="EMBL" id="MBA5638797.1"/>
    </source>
</evidence>
<dbReference type="Pfam" id="PF00753">
    <property type="entry name" value="Lactamase_B"/>
    <property type="match status" value="1"/>
</dbReference>
<accession>A0A7W2EUE6</accession>
<dbReference type="SMART" id="SM00849">
    <property type="entry name" value="Lactamase_B"/>
    <property type="match status" value="1"/>
</dbReference>
<dbReference type="GO" id="GO:0016787">
    <property type="term" value="F:hydrolase activity"/>
    <property type="evidence" value="ECO:0007669"/>
    <property type="project" value="UniProtKB-KW"/>
</dbReference>
<dbReference type="RefSeq" id="WP_182164698.1">
    <property type="nucleotide sequence ID" value="NZ_JACEZT010000011.1"/>
</dbReference>
<dbReference type="SMART" id="SM01027">
    <property type="entry name" value="Beta-Casp"/>
    <property type="match status" value="1"/>
</dbReference>
<evidence type="ECO:0000256" key="1">
    <source>
        <dbReference type="ARBA" id="ARBA00022801"/>
    </source>
</evidence>
<feature type="domain" description="Beta-Casp" evidence="3">
    <location>
        <begin position="247"/>
        <end position="367"/>
    </location>
</feature>
<keyword evidence="5" id="KW-1185">Reference proteome</keyword>
<keyword evidence="1 4" id="KW-0378">Hydrolase</keyword>
<dbReference type="InterPro" id="IPR001279">
    <property type="entry name" value="Metallo-B-lactamas"/>
</dbReference>
<dbReference type="AlphaFoldDB" id="A0A7W2EUE6"/>
<name>A0A7W2EUE6_9BURK</name>
<proteinExistence type="predicted"/>
<dbReference type="Gene3D" id="3.60.15.10">
    <property type="entry name" value="Ribonuclease Z/Hydroxyacylglutathione hydrolase-like"/>
    <property type="match status" value="1"/>
</dbReference>
<dbReference type="InterPro" id="IPR050698">
    <property type="entry name" value="MBL"/>
</dbReference>
<dbReference type="Pfam" id="PF07521">
    <property type="entry name" value="RMMBL"/>
    <property type="match status" value="1"/>
</dbReference>
<evidence type="ECO:0000259" key="2">
    <source>
        <dbReference type="SMART" id="SM00849"/>
    </source>
</evidence>
<dbReference type="Gene3D" id="3.40.50.10890">
    <property type="match status" value="1"/>
</dbReference>
<dbReference type="PANTHER" id="PTHR11203:SF37">
    <property type="entry name" value="INTEGRATOR COMPLEX SUBUNIT 11"/>
    <property type="match status" value="1"/>
</dbReference>
<sequence length="453" mass="50047">MKLTFLGATGTVTGSKYLLQSGAKRILVDCGLFQGYKQLRLRNWEEFPVPPDEIDAVVLTHAHLDHSGYLPLLVKNGFRGKIYCSEATRDLCKILLPDSGHLLEEEAMHANRHGYTGHAPALPLYSEADAVRALDYFHPVPFDQSFDVVPGLTAQLTMAGHILGAAIVTVRSASCRLTFSGDLGRQHDPIMVAPRVIEETDYLVLESTYGDRIHDPADPAILLGQTIRETSSRGGVTIIPSFAVGRAQSLLYEIYKLKQKGEIPDVLPVYLNSPMATDATALYMRYRHQHRLNKHDTEAMCHAAKIVNSVEESIALNQCQVPMVIIAASGMATGGRVLHHLKAFAGDSRNTILFAGFQAGGTRGAAMLEGVPAIKIHGEYVPLNAQVRQIDNLSAHADGNELMAWLRHFRKAPKRTFITHGEPPAADALRRRIKEELHWDCRVPEYRDQVDLS</sequence>
<dbReference type="GO" id="GO:0004521">
    <property type="term" value="F:RNA endonuclease activity"/>
    <property type="evidence" value="ECO:0007669"/>
    <property type="project" value="TreeGrafter"/>
</dbReference>
<dbReference type="InterPro" id="IPR036866">
    <property type="entry name" value="RibonucZ/Hydroxyglut_hydro"/>
</dbReference>
<dbReference type="Pfam" id="PF10996">
    <property type="entry name" value="Beta-Casp"/>
    <property type="match status" value="1"/>
</dbReference>
<dbReference type="InterPro" id="IPR011108">
    <property type="entry name" value="RMMBL"/>
</dbReference>